<reference evidence="5" key="2">
    <citation type="submission" date="2025-09" db="UniProtKB">
        <authorList>
            <consortium name="Ensembl"/>
        </authorList>
    </citation>
    <scope>IDENTIFICATION</scope>
</reference>
<dbReference type="Ensembl" id="ENSLLET00000045814.1">
    <property type="protein sequence ID" value="ENSLLEP00000044047.1"/>
    <property type="gene ID" value="ENSLLEG00000027896.1"/>
</dbReference>
<protein>
    <submittedName>
        <fullName evidence="5">ERI1 exoribonuclease family member 3</fullName>
    </submittedName>
</protein>
<dbReference type="SUPFAM" id="SSF53098">
    <property type="entry name" value="Ribonuclease H-like"/>
    <property type="match status" value="1"/>
</dbReference>
<proteinExistence type="predicted"/>
<evidence type="ECO:0000256" key="3">
    <source>
        <dbReference type="ARBA" id="ARBA00022839"/>
    </source>
</evidence>
<accession>A0A8C5QYF3</accession>
<dbReference type="InterPro" id="IPR047201">
    <property type="entry name" value="ERI-1_3'hExo-like"/>
</dbReference>
<evidence type="ECO:0000256" key="2">
    <source>
        <dbReference type="ARBA" id="ARBA00022801"/>
    </source>
</evidence>
<keyword evidence="2" id="KW-0378">Hydrolase</keyword>
<dbReference type="Gene3D" id="3.30.420.10">
    <property type="entry name" value="Ribonuclease H-like superfamily/Ribonuclease H"/>
    <property type="match status" value="1"/>
</dbReference>
<dbReference type="GO" id="GO:0003676">
    <property type="term" value="F:nucleic acid binding"/>
    <property type="evidence" value="ECO:0007669"/>
    <property type="project" value="InterPro"/>
</dbReference>
<evidence type="ECO:0000313" key="5">
    <source>
        <dbReference type="Ensembl" id="ENSLLEP00000044047.1"/>
    </source>
</evidence>
<reference evidence="5" key="1">
    <citation type="submission" date="2025-08" db="UniProtKB">
        <authorList>
            <consortium name="Ensembl"/>
        </authorList>
    </citation>
    <scope>IDENTIFICATION</scope>
</reference>
<evidence type="ECO:0000256" key="1">
    <source>
        <dbReference type="ARBA" id="ARBA00022722"/>
    </source>
</evidence>
<dbReference type="PANTHER" id="PTHR23044:SF61">
    <property type="entry name" value="3'-5' EXORIBONUCLEASE 1-RELATED"/>
    <property type="match status" value="1"/>
</dbReference>
<evidence type="ECO:0000259" key="4">
    <source>
        <dbReference type="SMART" id="SM00479"/>
    </source>
</evidence>
<keyword evidence="6" id="KW-1185">Reference proteome</keyword>
<dbReference type="InterPro" id="IPR036397">
    <property type="entry name" value="RNaseH_sf"/>
</dbReference>
<dbReference type="CDD" id="cd06133">
    <property type="entry name" value="ERI-1_3'hExo_like"/>
    <property type="match status" value="1"/>
</dbReference>
<dbReference type="InterPro" id="IPR051274">
    <property type="entry name" value="3-5_Exoribonuclease"/>
</dbReference>
<dbReference type="GeneTree" id="ENSGT00530000063205"/>
<sequence>MNIWSGFHVNAAEDSMQLLPHIRPGRLPVQLFTRPLGAYGSDPFYLSGAEKEFNPMLNRRLGSQGFGGSVAAMTSFPPQRYHYFLVLDFEATCDKPQIHPQEIIEFPILKLNGRTMEIESTFHTYVQPVVHPQLTPFATELTGIIQEMVDNQPTLCQVLERVEEWMAKEGLLDPSVKSIFVTCGDWDLKLMLPGQCEYLGLQVADYFKQWINLKKHRTRRGNLARLRLAHRASWGSATLTGLPGTPPHSPAFLGLRHAQWPSWVSAALTGLPGSPPHSPAFLGLRRSHRPSWDSATLTGLPGSPPHSPAFLGLRRTHRPPWDSAALTGLPGTLPHSPASLGLRRTHRPSWDSAALTCLPCTPPRSPAFLGLRRTHRPSWVSAALTCLPGSPPHSPTFLGLRCTHLPSWVSAALTGLPGTLPHSPAFLGLRHTHRPPWVSAALTGLPGTPPHSPAPLGLRRTHRPSWVSAALTGLPGTPPHSPAFLGLRRAYRPSWVSAALTGLPGSPPHSPAFLGSQYNLQYLYRISENYYYFA</sequence>
<feature type="domain" description="Exonuclease" evidence="4">
    <location>
        <begin position="83"/>
        <end position="339"/>
    </location>
</feature>
<dbReference type="InterPro" id="IPR012337">
    <property type="entry name" value="RNaseH-like_sf"/>
</dbReference>
<dbReference type="AlphaFoldDB" id="A0A8C5QYF3"/>
<dbReference type="GO" id="GO:0000175">
    <property type="term" value="F:3'-5'-RNA exonuclease activity"/>
    <property type="evidence" value="ECO:0007669"/>
    <property type="project" value="InterPro"/>
</dbReference>
<gene>
    <name evidence="5" type="primary">ERI3</name>
</gene>
<dbReference type="InterPro" id="IPR013520">
    <property type="entry name" value="Ribonucl_H"/>
</dbReference>
<keyword evidence="1" id="KW-0540">Nuclease</keyword>
<dbReference type="Pfam" id="PF00929">
    <property type="entry name" value="RNase_T"/>
    <property type="match status" value="1"/>
</dbReference>
<dbReference type="OrthoDB" id="448399at2759"/>
<dbReference type="PANTHER" id="PTHR23044">
    <property type="entry name" value="3'-5' EXONUCLEASE ERI1-RELATED"/>
    <property type="match status" value="1"/>
</dbReference>
<dbReference type="Proteomes" id="UP000694569">
    <property type="component" value="Unplaced"/>
</dbReference>
<name>A0A8C5QYF3_9ANUR</name>
<organism evidence="5 6">
    <name type="scientific">Leptobrachium leishanense</name>
    <name type="common">Leishan spiny toad</name>
    <dbReference type="NCBI Taxonomy" id="445787"/>
    <lineage>
        <taxon>Eukaryota</taxon>
        <taxon>Metazoa</taxon>
        <taxon>Chordata</taxon>
        <taxon>Craniata</taxon>
        <taxon>Vertebrata</taxon>
        <taxon>Euteleostomi</taxon>
        <taxon>Amphibia</taxon>
        <taxon>Batrachia</taxon>
        <taxon>Anura</taxon>
        <taxon>Pelobatoidea</taxon>
        <taxon>Megophryidae</taxon>
        <taxon>Leptobrachium</taxon>
    </lineage>
</organism>
<dbReference type="SMART" id="SM00479">
    <property type="entry name" value="EXOIII"/>
    <property type="match status" value="1"/>
</dbReference>
<evidence type="ECO:0000313" key="6">
    <source>
        <dbReference type="Proteomes" id="UP000694569"/>
    </source>
</evidence>
<keyword evidence="3" id="KW-0269">Exonuclease</keyword>